<keyword evidence="2" id="KW-1185">Reference proteome</keyword>
<sequence>MRMGDELPSSGKCAILLFDGLIRPEICKKEKVPTLVSPPFLLSLPFVSSQQPSSPCRTPAVQACQGVLTEAVRAPPVITARLILKWHQINASPITLALILGTVLAR</sequence>
<evidence type="ECO:0000313" key="1">
    <source>
        <dbReference type="EMBL" id="KAK4009510.1"/>
    </source>
</evidence>
<organism evidence="1 2">
    <name type="scientific">Daphnia magna</name>
    <dbReference type="NCBI Taxonomy" id="35525"/>
    <lineage>
        <taxon>Eukaryota</taxon>
        <taxon>Metazoa</taxon>
        <taxon>Ecdysozoa</taxon>
        <taxon>Arthropoda</taxon>
        <taxon>Crustacea</taxon>
        <taxon>Branchiopoda</taxon>
        <taxon>Diplostraca</taxon>
        <taxon>Cladocera</taxon>
        <taxon>Anomopoda</taxon>
        <taxon>Daphniidae</taxon>
        <taxon>Daphnia</taxon>
    </lineage>
</organism>
<accession>A0ABQ9Z9G3</accession>
<protein>
    <submittedName>
        <fullName evidence="1">Uncharacterized protein</fullName>
    </submittedName>
</protein>
<dbReference type="EMBL" id="JAOYFB010000003">
    <property type="protein sequence ID" value="KAK4009510.1"/>
    <property type="molecule type" value="Genomic_DNA"/>
</dbReference>
<name>A0ABQ9Z9G3_9CRUS</name>
<dbReference type="Proteomes" id="UP001234178">
    <property type="component" value="Unassembled WGS sequence"/>
</dbReference>
<gene>
    <name evidence="1" type="ORF">OUZ56_018637</name>
</gene>
<comment type="caution">
    <text evidence="1">The sequence shown here is derived from an EMBL/GenBank/DDBJ whole genome shotgun (WGS) entry which is preliminary data.</text>
</comment>
<proteinExistence type="predicted"/>
<evidence type="ECO:0000313" key="2">
    <source>
        <dbReference type="Proteomes" id="UP001234178"/>
    </source>
</evidence>
<reference evidence="1 2" key="1">
    <citation type="journal article" date="2023" name="Nucleic Acids Res.">
        <title>The hologenome of Daphnia magna reveals possible DNA methylation and microbiome-mediated evolution of the host genome.</title>
        <authorList>
            <person name="Chaturvedi A."/>
            <person name="Li X."/>
            <person name="Dhandapani V."/>
            <person name="Marshall H."/>
            <person name="Kissane S."/>
            <person name="Cuenca-Cambronero M."/>
            <person name="Asole G."/>
            <person name="Calvet F."/>
            <person name="Ruiz-Romero M."/>
            <person name="Marangio P."/>
            <person name="Guigo R."/>
            <person name="Rago D."/>
            <person name="Mirbahai L."/>
            <person name="Eastwood N."/>
            <person name="Colbourne J.K."/>
            <person name="Zhou J."/>
            <person name="Mallon E."/>
            <person name="Orsini L."/>
        </authorList>
    </citation>
    <scope>NUCLEOTIDE SEQUENCE [LARGE SCALE GENOMIC DNA]</scope>
    <source>
        <strain evidence="1">LRV0_1</strain>
    </source>
</reference>